<dbReference type="InterPro" id="IPR004333">
    <property type="entry name" value="SBP_dom"/>
</dbReference>
<evidence type="ECO:0000313" key="7">
    <source>
        <dbReference type="Proteomes" id="UP001457282"/>
    </source>
</evidence>
<comment type="caution">
    <text evidence="6">The sequence shown here is derived from an EMBL/GenBank/DDBJ whole genome shotgun (WGS) entry which is preliminary data.</text>
</comment>
<evidence type="ECO:0000256" key="2">
    <source>
        <dbReference type="ARBA" id="ARBA00022771"/>
    </source>
</evidence>
<dbReference type="PANTHER" id="PTHR31251">
    <property type="entry name" value="SQUAMOSA PROMOTER-BINDING-LIKE PROTEIN 4"/>
    <property type="match status" value="1"/>
</dbReference>
<name>A0AAW1WK89_RUBAR</name>
<keyword evidence="3" id="KW-0862">Zinc</keyword>
<dbReference type="GO" id="GO:0008270">
    <property type="term" value="F:zinc ion binding"/>
    <property type="evidence" value="ECO:0007669"/>
    <property type="project" value="UniProtKB-KW"/>
</dbReference>
<dbReference type="InterPro" id="IPR036893">
    <property type="entry name" value="SBP_sf"/>
</dbReference>
<dbReference type="PANTHER" id="PTHR31251:SF169">
    <property type="entry name" value="SQUAMOSA PROMOTER-BINDING-LIKE PROTEIN 8"/>
    <property type="match status" value="1"/>
</dbReference>
<protein>
    <recommendedName>
        <fullName evidence="5">SBP-type domain-containing protein</fullName>
    </recommendedName>
</protein>
<accession>A0AAW1WK89</accession>
<evidence type="ECO:0000256" key="1">
    <source>
        <dbReference type="ARBA" id="ARBA00022723"/>
    </source>
</evidence>
<evidence type="ECO:0000259" key="5">
    <source>
        <dbReference type="PROSITE" id="PS51141"/>
    </source>
</evidence>
<dbReference type="EMBL" id="JBEDUW010000006">
    <property type="protein sequence ID" value="KAK9924206.1"/>
    <property type="molecule type" value="Genomic_DNA"/>
</dbReference>
<keyword evidence="7" id="KW-1185">Reference proteome</keyword>
<dbReference type="Pfam" id="PF03110">
    <property type="entry name" value="SBP"/>
    <property type="match status" value="1"/>
</dbReference>
<dbReference type="InterPro" id="IPR044817">
    <property type="entry name" value="SBP-like"/>
</dbReference>
<dbReference type="AlphaFoldDB" id="A0AAW1WK89"/>
<dbReference type="GO" id="GO:0003677">
    <property type="term" value="F:DNA binding"/>
    <property type="evidence" value="ECO:0007669"/>
    <property type="project" value="InterPro"/>
</dbReference>
<evidence type="ECO:0000256" key="3">
    <source>
        <dbReference type="ARBA" id="ARBA00022833"/>
    </source>
</evidence>
<dbReference type="GO" id="GO:0005634">
    <property type="term" value="C:nucleus"/>
    <property type="evidence" value="ECO:0007669"/>
    <property type="project" value="InterPro"/>
</dbReference>
<gene>
    <name evidence="6" type="ORF">M0R45_032588</name>
</gene>
<evidence type="ECO:0000313" key="6">
    <source>
        <dbReference type="EMBL" id="KAK9924206.1"/>
    </source>
</evidence>
<reference evidence="6 7" key="1">
    <citation type="journal article" date="2023" name="G3 (Bethesda)">
        <title>A chromosome-length genome assembly and annotation of blackberry (Rubus argutus, cv. 'Hillquist').</title>
        <authorList>
            <person name="Bruna T."/>
            <person name="Aryal R."/>
            <person name="Dudchenko O."/>
            <person name="Sargent D.J."/>
            <person name="Mead D."/>
            <person name="Buti M."/>
            <person name="Cavallini A."/>
            <person name="Hytonen T."/>
            <person name="Andres J."/>
            <person name="Pham M."/>
            <person name="Weisz D."/>
            <person name="Mascagni F."/>
            <person name="Usai G."/>
            <person name="Natali L."/>
            <person name="Bassil N."/>
            <person name="Fernandez G.E."/>
            <person name="Lomsadze A."/>
            <person name="Armour M."/>
            <person name="Olukolu B."/>
            <person name="Poorten T."/>
            <person name="Britton C."/>
            <person name="Davik J."/>
            <person name="Ashrafi H."/>
            <person name="Aiden E.L."/>
            <person name="Borodovsky M."/>
            <person name="Worthington M."/>
        </authorList>
    </citation>
    <scope>NUCLEOTIDE SEQUENCE [LARGE SCALE GENOMIC DNA]</scope>
    <source>
        <strain evidence="6">PI 553951</strain>
    </source>
</reference>
<keyword evidence="2 4" id="KW-0863">Zinc-finger</keyword>
<evidence type="ECO:0000256" key="4">
    <source>
        <dbReference type="PROSITE-ProRule" id="PRU00470"/>
    </source>
</evidence>
<dbReference type="Proteomes" id="UP001457282">
    <property type="component" value="Unassembled WGS sequence"/>
</dbReference>
<keyword evidence="1" id="KW-0479">Metal-binding</keyword>
<proteinExistence type="predicted"/>
<dbReference type="PROSITE" id="PS51141">
    <property type="entry name" value="ZF_SBP"/>
    <property type="match status" value="1"/>
</dbReference>
<feature type="domain" description="SBP-type" evidence="5">
    <location>
        <begin position="1"/>
        <end position="65"/>
    </location>
</feature>
<organism evidence="6 7">
    <name type="scientific">Rubus argutus</name>
    <name type="common">Southern blackberry</name>
    <dbReference type="NCBI Taxonomy" id="59490"/>
    <lineage>
        <taxon>Eukaryota</taxon>
        <taxon>Viridiplantae</taxon>
        <taxon>Streptophyta</taxon>
        <taxon>Embryophyta</taxon>
        <taxon>Tracheophyta</taxon>
        <taxon>Spermatophyta</taxon>
        <taxon>Magnoliopsida</taxon>
        <taxon>eudicotyledons</taxon>
        <taxon>Gunneridae</taxon>
        <taxon>Pentapetalae</taxon>
        <taxon>rosids</taxon>
        <taxon>fabids</taxon>
        <taxon>Rosales</taxon>
        <taxon>Rosaceae</taxon>
        <taxon>Rosoideae</taxon>
        <taxon>Rosoideae incertae sedis</taxon>
        <taxon>Rubus</taxon>
    </lineage>
</organism>
<dbReference type="SUPFAM" id="SSF103612">
    <property type="entry name" value="SBT domain"/>
    <property type="match status" value="1"/>
</dbReference>
<sequence>MPKHRRLGAKTKCKICRDSPAEQKYAEAQKKILVNTWFHLLGEFDEGKRNCRKRLDGHNRRRRKPQLEPMSCSGSFLSNYQGAQLLPFSSSCVYPSTTVVNPTWAGVVKTESDPGLHNQHLQHQNMFLGSSTSSRYNKGSGNKQKFTLFQSSCSNQRAAHAASVCQPLLNTISMSEIASASSAKSKMFCDSLVSHGSSDQANNVHQSPRMFHMAGAYGSTQGDHHHGPQTLPFHWE</sequence>